<dbReference type="EMBL" id="JACHXZ010000002">
    <property type="protein sequence ID" value="MBB3168626.1"/>
    <property type="molecule type" value="Genomic_DNA"/>
</dbReference>
<gene>
    <name evidence="2" type="ORF">FHS30_001810</name>
</gene>
<name>A0A839URW7_9GAMM</name>
<feature type="signal peptide" evidence="1">
    <location>
        <begin position="1"/>
        <end position="29"/>
    </location>
</feature>
<dbReference type="AlphaFoldDB" id="A0A839URW7"/>
<organism evidence="2 3">
    <name type="scientific">Simiduia aestuariiviva</name>
    <dbReference type="NCBI Taxonomy" id="1510459"/>
    <lineage>
        <taxon>Bacteria</taxon>
        <taxon>Pseudomonadati</taxon>
        <taxon>Pseudomonadota</taxon>
        <taxon>Gammaproteobacteria</taxon>
        <taxon>Cellvibrionales</taxon>
        <taxon>Cellvibrionaceae</taxon>
        <taxon>Simiduia</taxon>
    </lineage>
</organism>
<reference evidence="2 3" key="1">
    <citation type="submission" date="2020-08" db="EMBL/GenBank/DDBJ databases">
        <title>Genomic Encyclopedia of Type Strains, Phase III (KMG-III): the genomes of soil and plant-associated and newly described type strains.</title>
        <authorList>
            <person name="Whitman W."/>
        </authorList>
    </citation>
    <scope>NUCLEOTIDE SEQUENCE [LARGE SCALE GENOMIC DNA]</scope>
    <source>
        <strain evidence="2 3">CECT 8571</strain>
    </source>
</reference>
<dbReference type="RefSeq" id="WP_183910095.1">
    <property type="nucleotide sequence ID" value="NZ_JACHXZ010000002.1"/>
</dbReference>
<evidence type="ECO:0008006" key="4">
    <source>
        <dbReference type="Google" id="ProtNLM"/>
    </source>
</evidence>
<proteinExistence type="predicted"/>
<evidence type="ECO:0000256" key="1">
    <source>
        <dbReference type="SAM" id="SignalP"/>
    </source>
</evidence>
<dbReference type="Proteomes" id="UP000559987">
    <property type="component" value="Unassembled WGS sequence"/>
</dbReference>
<comment type="caution">
    <text evidence="2">The sequence shown here is derived from an EMBL/GenBank/DDBJ whole genome shotgun (WGS) entry which is preliminary data.</text>
</comment>
<protein>
    <recommendedName>
        <fullName evidence="4">DUF1311 domain-containing protein</fullName>
    </recommendedName>
</protein>
<keyword evidence="1" id="KW-0732">Signal</keyword>
<evidence type="ECO:0000313" key="3">
    <source>
        <dbReference type="Proteomes" id="UP000559987"/>
    </source>
</evidence>
<sequence>MFKECTKTHLTRLAAIVAGFLFWPAIAFANQCLTISCDCASLDSANDRAICQQQEVQLIKDCELAGGLTGYCQIAGLQGAPMPFSLTRSDTLSPSEEAIEISLDQIEAFYWSVNQDLEGSQRYIESSAYGNALTVYKNLSTTLDRIYGIQRQAYDSWRALDDKDEAEDVASDAYEDMAALGETLYLRARGLWAERAESDAKLQRKRQILAMNVLRYAGSAYQQAAELAALAKERELAARLWQSSAETAEVMLSWRQQANSKAQYINYYRQQSVASWYRSALYWERIEEPEQAEIAREKALQLTKSQVAQR</sequence>
<evidence type="ECO:0000313" key="2">
    <source>
        <dbReference type="EMBL" id="MBB3168626.1"/>
    </source>
</evidence>
<keyword evidence="3" id="KW-1185">Reference proteome</keyword>
<feature type="chain" id="PRO_5032808408" description="DUF1311 domain-containing protein" evidence="1">
    <location>
        <begin position="30"/>
        <end position="310"/>
    </location>
</feature>
<accession>A0A839URW7</accession>